<comment type="subunit">
    <text evidence="2">Monomer.</text>
</comment>
<evidence type="ECO:0000256" key="3">
    <source>
        <dbReference type="ARBA" id="ARBA00013017"/>
    </source>
</evidence>
<dbReference type="PIRSF" id="PIRSF000239">
    <property type="entry name" value="AHPC"/>
    <property type="match status" value="1"/>
</dbReference>
<gene>
    <name evidence="13" type="primary">bcp</name>
    <name evidence="13" type="ORF">Psal009_02170</name>
</gene>
<dbReference type="EMBL" id="CP038908">
    <property type="protein sequence ID" value="QGO06262.1"/>
    <property type="molecule type" value="Genomic_DNA"/>
</dbReference>
<dbReference type="PANTHER" id="PTHR42801:SF4">
    <property type="entry name" value="AHPC_TSA FAMILY PROTEIN"/>
    <property type="match status" value="1"/>
</dbReference>
<dbReference type="PROSITE" id="PS51352">
    <property type="entry name" value="THIOREDOXIN_2"/>
    <property type="match status" value="1"/>
</dbReference>
<dbReference type="InterPro" id="IPR024706">
    <property type="entry name" value="Peroxiredoxin_AhpC-typ"/>
</dbReference>
<evidence type="ECO:0000256" key="7">
    <source>
        <dbReference type="ARBA" id="ARBA00023157"/>
    </source>
</evidence>
<organism evidence="13 14">
    <name type="scientific">Piscirickettsia salmonis</name>
    <dbReference type="NCBI Taxonomy" id="1238"/>
    <lineage>
        <taxon>Bacteria</taxon>
        <taxon>Pseudomonadati</taxon>
        <taxon>Pseudomonadota</taxon>
        <taxon>Gammaproteobacteria</taxon>
        <taxon>Thiotrichales</taxon>
        <taxon>Piscirickettsiaceae</taxon>
        <taxon>Piscirickettsia</taxon>
    </lineage>
</organism>
<dbReference type="InterPro" id="IPR013766">
    <property type="entry name" value="Thioredoxin_domain"/>
</dbReference>
<keyword evidence="14" id="KW-1185">Reference proteome</keyword>
<evidence type="ECO:0000256" key="12">
    <source>
        <dbReference type="ARBA" id="ARBA00049091"/>
    </source>
</evidence>
<dbReference type="CDD" id="cd03017">
    <property type="entry name" value="PRX_BCP"/>
    <property type="match status" value="1"/>
</dbReference>
<dbReference type="Pfam" id="PF00578">
    <property type="entry name" value="AhpC-TSA"/>
    <property type="match status" value="1"/>
</dbReference>
<evidence type="ECO:0000256" key="1">
    <source>
        <dbReference type="ARBA" id="ARBA00003330"/>
    </source>
</evidence>
<dbReference type="GO" id="GO:0034599">
    <property type="term" value="P:cellular response to oxidative stress"/>
    <property type="evidence" value="ECO:0007669"/>
    <property type="project" value="TreeGrafter"/>
</dbReference>
<evidence type="ECO:0000313" key="14">
    <source>
        <dbReference type="Proteomes" id="UP000422232"/>
    </source>
</evidence>
<dbReference type="FunFam" id="3.40.30.10:FF:000007">
    <property type="entry name" value="Thioredoxin-dependent thiol peroxidase"/>
    <property type="match status" value="1"/>
</dbReference>
<dbReference type="InterPro" id="IPR000866">
    <property type="entry name" value="AhpC/TSA"/>
</dbReference>
<dbReference type="GO" id="GO:0045454">
    <property type="term" value="P:cell redox homeostasis"/>
    <property type="evidence" value="ECO:0007669"/>
    <property type="project" value="TreeGrafter"/>
</dbReference>
<accession>A0A9Q6PVN6</accession>
<protein>
    <recommendedName>
        <fullName evidence="3">thioredoxin-dependent peroxiredoxin</fullName>
        <ecNumber evidence="3">1.11.1.24</ecNumber>
    </recommendedName>
    <alternativeName>
        <fullName evidence="9">Thioredoxin peroxidase</fullName>
    </alternativeName>
    <alternativeName>
        <fullName evidence="11">Thioredoxin-dependent peroxiredoxin Bcp</fullName>
    </alternativeName>
</protein>
<keyword evidence="6 13" id="KW-0560">Oxidoreductase</keyword>
<keyword evidence="7" id="KW-1015">Disulfide bond</keyword>
<dbReference type="RefSeq" id="WP_016211307.1">
    <property type="nucleotide sequence ID" value="NZ_CP012413.1"/>
</dbReference>
<keyword evidence="4 13" id="KW-0575">Peroxidase</keyword>
<dbReference type="InterPro" id="IPR050924">
    <property type="entry name" value="Peroxiredoxin_BCP/PrxQ"/>
</dbReference>
<dbReference type="Proteomes" id="UP000422232">
    <property type="component" value="Chromosome"/>
</dbReference>
<comment type="similarity">
    <text evidence="10">Belongs to the peroxiredoxin family. BCP/PrxQ subfamily.</text>
</comment>
<dbReference type="EC" id="1.11.1.24" evidence="3"/>
<dbReference type="GeneID" id="66741189"/>
<dbReference type="Gene3D" id="3.40.30.10">
    <property type="entry name" value="Glutaredoxin"/>
    <property type="match status" value="1"/>
</dbReference>
<dbReference type="AlphaFoldDB" id="A0A9Q6PVN6"/>
<evidence type="ECO:0000256" key="9">
    <source>
        <dbReference type="ARBA" id="ARBA00032824"/>
    </source>
</evidence>
<evidence type="ECO:0000256" key="2">
    <source>
        <dbReference type="ARBA" id="ARBA00011245"/>
    </source>
</evidence>
<reference evidence="13 14" key="1">
    <citation type="submission" date="2019-04" db="EMBL/GenBank/DDBJ databases">
        <title>Complete genome sequencing of Piscirickettsia salmonis strain Psal-009.</title>
        <authorList>
            <person name="Schober I."/>
            <person name="Bunk B."/>
            <person name="Sproer C."/>
            <person name="Carril G.P."/>
            <person name="Riedel T."/>
            <person name="Flores-Herrera P.A."/>
            <person name="Nourdin-Galindo G."/>
            <person name="Marshall S.H."/>
            <person name="Overmann J."/>
        </authorList>
    </citation>
    <scope>NUCLEOTIDE SEQUENCE [LARGE SCALE GENOMIC DNA]</scope>
    <source>
        <strain evidence="13 14">Psal-009</strain>
    </source>
</reference>
<comment type="function">
    <text evidence="1">Thiol-specific peroxidase that catalyzes the reduction of hydrogen peroxide and organic hydroperoxides to water and alcohols, respectively. Plays a role in cell protection against oxidative stress by detoxifying peroxides and as sensor of hydrogen peroxide-mediated signaling events.</text>
</comment>
<comment type="catalytic activity">
    <reaction evidence="12">
        <text>a hydroperoxide + [thioredoxin]-dithiol = an alcohol + [thioredoxin]-disulfide + H2O</text>
        <dbReference type="Rhea" id="RHEA:62620"/>
        <dbReference type="Rhea" id="RHEA-COMP:10698"/>
        <dbReference type="Rhea" id="RHEA-COMP:10700"/>
        <dbReference type="ChEBI" id="CHEBI:15377"/>
        <dbReference type="ChEBI" id="CHEBI:29950"/>
        <dbReference type="ChEBI" id="CHEBI:30879"/>
        <dbReference type="ChEBI" id="CHEBI:35924"/>
        <dbReference type="ChEBI" id="CHEBI:50058"/>
        <dbReference type="EC" id="1.11.1.24"/>
    </reaction>
</comment>
<dbReference type="SUPFAM" id="SSF52833">
    <property type="entry name" value="Thioredoxin-like"/>
    <property type="match status" value="1"/>
</dbReference>
<evidence type="ECO:0000256" key="8">
    <source>
        <dbReference type="ARBA" id="ARBA00023284"/>
    </source>
</evidence>
<proteinExistence type="inferred from homology"/>
<keyword evidence="8" id="KW-0676">Redox-active center</keyword>
<dbReference type="PANTHER" id="PTHR42801">
    <property type="entry name" value="THIOREDOXIN-DEPENDENT PEROXIDE REDUCTASE"/>
    <property type="match status" value="1"/>
</dbReference>
<evidence type="ECO:0000256" key="5">
    <source>
        <dbReference type="ARBA" id="ARBA00022862"/>
    </source>
</evidence>
<sequence>MDIRIDQAIPHFSAQATGETPVDSQALKGKNWVIYFYPRDNTPGCTTEGQEFRDAINDFNSCNTAIFGVSKDSLRVHEGFKAKHSFPFELISDPEETLCQLFGVIQLKKLYGKEYLGIERSTFFIDEQGILRQEWRKVKVKGHVADVLSTVQKLTTN</sequence>
<name>A0A9Q6PVN6_PISSA</name>
<keyword evidence="5" id="KW-0049">Antioxidant</keyword>
<dbReference type="GO" id="GO:0008379">
    <property type="term" value="F:thioredoxin peroxidase activity"/>
    <property type="evidence" value="ECO:0007669"/>
    <property type="project" value="TreeGrafter"/>
</dbReference>
<evidence type="ECO:0000256" key="6">
    <source>
        <dbReference type="ARBA" id="ARBA00023002"/>
    </source>
</evidence>
<evidence type="ECO:0000256" key="4">
    <source>
        <dbReference type="ARBA" id="ARBA00022559"/>
    </source>
</evidence>
<evidence type="ECO:0000313" key="13">
    <source>
        <dbReference type="EMBL" id="QGO06262.1"/>
    </source>
</evidence>
<dbReference type="InterPro" id="IPR036249">
    <property type="entry name" value="Thioredoxin-like_sf"/>
</dbReference>
<evidence type="ECO:0000256" key="10">
    <source>
        <dbReference type="ARBA" id="ARBA00038489"/>
    </source>
</evidence>
<evidence type="ECO:0000256" key="11">
    <source>
        <dbReference type="ARBA" id="ARBA00042639"/>
    </source>
</evidence>
<dbReference type="GO" id="GO:0005737">
    <property type="term" value="C:cytoplasm"/>
    <property type="evidence" value="ECO:0007669"/>
    <property type="project" value="TreeGrafter"/>
</dbReference>